<dbReference type="Pfam" id="PF00270">
    <property type="entry name" value="DEAD"/>
    <property type="match status" value="1"/>
</dbReference>
<dbReference type="SMART" id="SM00487">
    <property type="entry name" value="DEXDc"/>
    <property type="match status" value="1"/>
</dbReference>
<dbReference type="GO" id="GO:0016887">
    <property type="term" value="F:ATP hydrolysis activity"/>
    <property type="evidence" value="ECO:0007669"/>
    <property type="project" value="TreeGrafter"/>
</dbReference>
<dbReference type="PANTHER" id="PTHR47962:SF5">
    <property type="entry name" value="ATP-DEPENDENT HELICASE LHR-RELATED"/>
    <property type="match status" value="1"/>
</dbReference>
<sequence>MTWTQHDRLLALKSRLPRTWTPFFARHGSLTPVQQQTIPPILDGKNTLVIAATASGKTEAAIAPLLERYCFGPIQRQNGIRSPDRLHILYICPTRALVRDLYERLQGPFAALEVSLTMKSGDTGPVSTRNPPTVLITTPESTDSLLTRAPRLLSQLQAIVLDEIHLFDGGPRGDQLRCLLRRIETVRAYHQKQTTTEAVPLQRIALSATVLDPEGVAERYLKSQPLDEIPTAPPKIVAVAGKRKLDATIASMTDLDELAATLTERVRSGTGIRKTLVFCNTRNEVEQTAAFLRAYLGYNAAVFAHYSNLDQALRLEVERDFAVAPVAVCVSTSTLELGIDIGSIDDVALIGPPPSLQSFLQRIGRGGRRTGITRVLCMARSRLEDAQFQALITLADKTAGRGEVSFLPSVLVQQTFSILKQSPTGAIRLPDLRRVTPVSFDDEILRSILGHLSQLDFLRAGRLGEWRPGPALDELVDAHEIYSNIGSAPLTLTLVDAFSGRTLAQTHRRRTVGEVLQLGGRALRVVWQDRYRIGVERIRGAPLGREIYSQTAPYALPLEVGQALAAWAGLQPAQIATIPVAEGTWLFHFWGELYGELLREILHSQYPTAKDSAPAMHVNEHCLFVPGRVCKLPDWNNKRFCQALHRLLPRFEAILDLGRFHSLLPLDLARKTVVARFDLPRFRHTYCTADIVEPAPHVQEKLEFLLT</sequence>
<evidence type="ECO:0000259" key="3">
    <source>
        <dbReference type="PROSITE" id="PS51192"/>
    </source>
</evidence>
<protein>
    <submittedName>
        <fullName evidence="5">DEAD/DEAH box helicase</fullName>
    </submittedName>
</protein>
<gene>
    <name evidence="5" type="ORF">F4148_01780</name>
</gene>
<dbReference type="SUPFAM" id="SSF52540">
    <property type="entry name" value="P-loop containing nucleoside triphosphate hydrolases"/>
    <property type="match status" value="1"/>
</dbReference>
<keyword evidence="5" id="KW-0347">Helicase</keyword>
<dbReference type="PROSITE" id="PS51194">
    <property type="entry name" value="HELICASE_CTER"/>
    <property type="match status" value="1"/>
</dbReference>
<dbReference type="InterPro" id="IPR027417">
    <property type="entry name" value="P-loop_NTPase"/>
</dbReference>
<dbReference type="Gene3D" id="3.40.50.300">
    <property type="entry name" value="P-loop containing nucleotide triphosphate hydrolases"/>
    <property type="match status" value="2"/>
</dbReference>
<dbReference type="InterPro" id="IPR014001">
    <property type="entry name" value="Helicase_ATP-bd"/>
</dbReference>
<evidence type="ECO:0000256" key="1">
    <source>
        <dbReference type="ARBA" id="ARBA00022741"/>
    </source>
</evidence>
<dbReference type="SMART" id="SM00490">
    <property type="entry name" value="HELICc"/>
    <property type="match status" value="1"/>
</dbReference>
<feature type="domain" description="Helicase C-terminal" evidence="4">
    <location>
        <begin position="254"/>
        <end position="412"/>
    </location>
</feature>
<evidence type="ECO:0000256" key="2">
    <source>
        <dbReference type="ARBA" id="ARBA00022840"/>
    </source>
</evidence>
<keyword evidence="5" id="KW-0378">Hydrolase</keyword>
<reference evidence="5" key="1">
    <citation type="submission" date="2019-09" db="EMBL/GenBank/DDBJ databases">
        <title>Characterisation of the sponge microbiome using genome-centric metagenomics.</title>
        <authorList>
            <person name="Engelberts J.P."/>
            <person name="Robbins S.J."/>
            <person name="De Goeij J.M."/>
            <person name="Aranda M."/>
            <person name="Bell S.C."/>
            <person name="Webster N.S."/>
        </authorList>
    </citation>
    <scope>NUCLEOTIDE SEQUENCE</scope>
    <source>
        <strain evidence="5">SB0675_bin_29</strain>
    </source>
</reference>
<dbReference type="PANTHER" id="PTHR47962">
    <property type="entry name" value="ATP-DEPENDENT HELICASE LHR-RELATED-RELATED"/>
    <property type="match status" value="1"/>
</dbReference>
<keyword evidence="1" id="KW-0547">Nucleotide-binding</keyword>
<evidence type="ECO:0000259" key="4">
    <source>
        <dbReference type="PROSITE" id="PS51194"/>
    </source>
</evidence>
<dbReference type="EMBL" id="VYDA01000066">
    <property type="protein sequence ID" value="MYH60538.1"/>
    <property type="molecule type" value="Genomic_DNA"/>
</dbReference>
<dbReference type="GO" id="GO:0003677">
    <property type="term" value="F:DNA binding"/>
    <property type="evidence" value="ECO:0007669"/>
    <property type="project" value="TreeGrafter"/>
</dbReference>
<dbReference type="GO" id="GO:0004386">
    <property type="term" value="F:helicase activity"/>
    <property type="evidence" value="ECO:0007669"/>
    <property type="project" value="UniProtKB-KW"/>
</dbReference>
<dbReference type="InterPro" id="IPR001650">
    <property type="entry name" value="Helicase_C-like"/>
</dbReference>
<dbReference type="InterPro" id="IPR052511">
    <property type="entry name" value="ATP-dep_Helicase"/>
</dbReference>
<keyword evidence="2" id="KW-0067">ATP-binding</keyword>
<accession>A0A6B1FX52</accession>
<feature type="domain" description="Helicase ATP-binding" evidence="3">
    <location>
        <begin position="38"/>
        <end position="228"/>
    </location>
</feature>
<dbReference type="AlphaFoldDB" id="A0A6B1FX52"/>
<dbReference type="GO" id="GO:0005524">
    <property type="term" value="F:ATP binding"/>
    <property type="evidence" value="ECO:0007669"/>
    <property type="project" value="UniProtKB-KW"/>
</dbReference>
<evidence type="ECO:0000313" key="5">
    <source>
        <dbReference type="EMBL" id="MYH60538.1"/>
    </source>
</evidence>
<proteinExistence type="predicted"/>
<dbReference type="Pfam" id="PF00271">
    <property type="entry name" value="Helicase_C"/>
    <property type="match status" value="1"/>
</dbReference>
<name>A0A6B1FX52_9CHLR</name>
<dbReference type="InterPro" id="IPR011545">
    <property type="entry name" value="DEAD/DEAH_box_helicase_dom"/>
</dbReference>
<organism evidence="5">
    <name type="scientific">Caldilineaceae bacterium SB0675_bin_29</name>
    <dbReference type="NCBI Taxonomy" id="2605266"/>
    <lineage>
        <taxon>Bacteria</taxon>
        <taxon>Bacillati</taxon>
        <taxon>Chloroflexota</taxon>
        <taxon>Caldilineae</taxon>
        <taxon>Caldilineales</taxon>
        <taxon>Caldilineaceae</taxon>
    </lineage>
</organism>
<dbReference type="PROSITE" id="PS51192">
    <property type="entry name" value="HELICASE_ATP_BIND_1"/>
    <property type="match status" value="1"/>
</dbReference>
<comment type="caution">
    <text evidence="5">The sequence shown here is derived from an EMBL/GenBank/DDBJ whole genome shotgun (WGS) entry which is preliminary data.</text>
</comment>